<proteinExistence type="predicted"/>
<comment type="caution">
    <text evidence="2">The sequence shown here is derived from an EMBL/GenBank/DDBJ whole genome shotgun (WGS) entry which is preliminary data.</text>
</comment>
<reference evidence="3" key="1">
    <citation type="journal article" date="2019" name="Int. J. Syst. Evol. Microbiol.">
        <title>The Global Catalogue of Microorganisms (GCM) 10K type strain sequencing project: providing services to taxonomists for standard genome sequencing and annotation.</title>
        <authorList>
            <consortium name="The Broad Institute Genomics Platform"/>
            <consortium name="The Broad Institute Genome Sequencing Center for Infectious Disease"/>
            <person name="Wu L."/>
            <person name="Ma J."/>
        </authorList>
    </citation>
    <scope>NUCLEOTIDE SEQUENCE [LARGE SCALE GENOMIC DNA]</scope>
    <source>
        <strain evidence="3">CGMCC 4.1437</strain>
    </source>
</reference>
<feature type="compositionally biased region" description="Low complexity" evidence="1">
    <location>
        <begin position="81"/>
        <end position="99"/>
    </location>
</feature>
<keyword evidence="3" id="KW-1185">Reference proteome</keyword>
<gene>
    <name evidence="2" type="ORF">ACFP3U_30810</name>
</gene>
<accession>A0ABW0X9X0</accession>
<evidence type="ECO:0000256" key="1">
    <source>
        <dbReference type="SAM" id="MobiDB-lite"/>
    </source>
</evidence>
<evidence type="ECO:0000313" key="2">
    <source>
        <dbReference type="EMBL" id="MFC5667348.1"/>
    </source>
</evidence>
<name>A0ABW0X9X0_9ACTN</name>
<dbReference type="RefSeq" id="WP_380229021.1">
    <property type="nucleotide sequence ID" value="NZ_JBHSOF010000055.1"/>
</dbReference>
<organism evidence="2 3">
    <name type="scientific">Kitasatospora misakiensis</name>
    <dbReference type="NCBI Taxonomy" id="67330"/>
    <lineage>
        <taxon>Bacteria</taxon>
        <taxon>Bacillati</taxon>
        <taxon>Actinomycetota</taxon>
        <taxon>Actinomycetes</taxon>
        <taxon>Kitasatosporales</taxon>
        <taxon>Streptomycetaceae</taxon>
        <taxon>Kitasatospora</taxon>
    </lineage>
</organism>
<protein>
    <submittedName>
        <fullName evidence="2">Uncharacterized protein</fullName>
    </submittedName>
</protein>
<evidence type="ECO:0000313" key="3">
    <source>
        <dbReference type="Proteomes" id="UP001595975"/>
    </source>
</evidence>
<dbReference type="Proteomes" id="UP001595975">
    <property type="component" value="Unassembled WGS sequence"/>
</dbReference>
<dbReference type="EMBL" id="JBHSOF010000055">
    <property type="protein sequence ID" value="MFC5667348.1"/>
    <property type="molecule type" value="Genomic_DNA"/>
</dbReference>
<feature type="region of interest" description="Disordered" evidence="1">
    <location>
        <begin position="57"/>
        <end position="99"/>
    </location>
</feature>
<sequence length="99" mass="10782">MKQGRVTFVRPTVYRPRTDAITAPLLEMGQDELMLGRDRLLTDPTGGGLALHRFPLPMERIEATPSPSNPPPPRPRRTHYSSGTNGSPPASPSPTSARP</sequence>